<dbReference type="SUPFAM" id="SSF47384">
    <property type="entry name" value="Homodimeric domain of signal transducing histidine kinase"/>
    <property type="match status" value="1"/>
</dbReference>
<evidence type="ECO:0000256" key="6">
    <source>
        <dbReference type="ARBA" id="ARBA00022692"/>
    </source>
</evidence>
<dbReference type="CDD" id="cd06225">
    <property type="entry name" value="HAMP"/>
    <property type="match status" value="1"/>
</dbReference>
<comment type="subcellular location">
    <subcellularLocation>
        <location evidence="2">Cell membrane</location>
    </subcellularLocation>
</comment>
<dbReference type="Gene3D" id="1.10.287.130">
    <property type="match status" value="1"/>
</dbReference>
<feature type="transmembrane region" description="Helical" evidence="11">
    <location>
        <begin position="72"/>
        <end position="92"/>
    </location>
</feature>
<protein>
    <recommendedName>
        <fullName evidence="3">histidine kinase</fullName>
        <ecNumber evidence="3">2.7.13.3</ecNumber>
    </recommendedName>
</protein>
<accession>A0A917VC54</accession>
<dbReference type="InterPro" id="IPR050428">
    <property type="entry name" value="TCS_sensor_his_kinase"/>
</dbReference>
<dbReference type="EMBL" id="BMNT01000001">
    <property type="protein sequence ID" value="GGK63141.1"/>
    <property type="molecule type" value="Genomic_DNA"/>
</dbReference>
<dbReference type="InterPro" id="IPR036097">
    <property type="entry name" value="HisK_dim/P_sf"/>
</dbReference>
<dbReference type="RefSeq" id="WP_189161053.1">
    <property type="nucleotide sequence ID" value="NZ_BMNT01000001.1"/>
</dbReference>
<name>A0A917VC54_9ACTN</name>
<dbReference type="Pfam" id="PF00512">
    <property type="entry name" value="HisKA"/>
    <property type="match status" value="1"/>
</dbReference>
<dbReference type="PANTHER" id="PTHR45436:SF5">
    <property type="entry name" value="SENSOR HISTIDINE KINASE TRCS"/>
    <property type="match status" value="1"/>
</dbReference>
<keyword evidence="7" id="KW-0418">Kinase</keyword>
<sequence length="365" mass="39399">MSEARPARAPDARTRSPWRSLRVRLAALGFLAIYVPALLLFGVLLLTDHDTSANAINGAETVMSTSAHRSPWITWTILALAPAAAALAWWWAGRAVRPIERVREVAEDIEATDLGLRIGLDRGPAEIVSLAASFDAMLDRLQHAAETQRRLVEETSHELRTPLSVLVTNTEVLLAHPSPTVEVYRQGLDRSRRAIARLEATIDELLVEARARARVIERHPADLAAIVRDVLDEARVPAAAKDIRLQVTGPPSVACAVDRPTVRRAVANLVDNAIRYAPAGTVVEVDVGRTESAAVVTVTDHGPGIPAAQQERIFQRFWRGRPDTPGTGLGLPIALQIARAHGGALTVRSPGPAGDGSAFRLTLHP</sequence>
<dbReference type="InterPro" id="IPR005467">
    <property type="entry name" value="His_kinase_dom"/>
</dbReference>
<keyword evidence="5" id="KW-0808">Transferase</keyword>
<dbReference type="Pfam" id="PF00672">
    <property type="entry name" value="HAMP"/>
    <property type="match status" value="1"/>
</dbReference>
<dbReference type="InterPro" id="IPR004358">
    <property type="entry name" value="Sig_transdc_His_kin-like_C"/>
</dbReference>
<dbReference type="Proteomes" id="UP000645217">
    <property type="component" value="Unassembled WGS sequence"/>
</dbReference>
<dbReference type="EC" id="2.7.13.3" evidence="3"/>
<evidence type="ECO:0000259" key="13">
    <source>
        <dbReference type="PROSITE" id="PS50885"/>
    </source>
</evidence>
<evidence type="ECO:0000256" key="1">
    <source>
        <dbReference type="ARBA" id="ARBA00000085"/>
    </source>
</evidence>
<evidence type="ECO:0000313" key="15">
    <source>
        <dbReference type="Proteomes" id="UP000645217"/>
    </source>
</evidence>
<evidence type="ECO:0000256" key="10">
    <source>
        <dbReference type="ARBA" id="ARBA00023136"/>
    </source>
</evidence>
<comment type="catalytic activity">
    <reaction evidence="1">
        <text>ATP + protein L-histidine = ADP + protein N-phospho-L-histidine.</text>
        <dbReference type="EC" id="2.7.13.3"/>
    </reaction>
</comment>
<dbReference type="PROSITE" id="PS50109">
    <property type="entry name" value="HIS_KIN"/>
    <property type="match status" value="1"/>
</dbReference>
<dbReference type="SUPFAM" id="SSF158472">
    <property type="entry name" value="HAMP domain-like"/>
    <property type="match status" value="1"/>
</dbReference>
<feature type="domain" description="Histidine kinase" evidence="12">
    <location>
        <begin position="154"/>
        <end position="365"/>
    </location>
</feature>
<evidence type="ECO:0000256" key="2">
    <source>
        <dbReference type="ARBA" id="ARBA00004236"/>
    </source>
</evidence>
<dbReference type="InterPro" id="IPR036890">
    <property type="entry name" value="HATPase_C_sf"/>
</dbReference>
<comment type="caution">
    <text evidence="14">The sequence shown here is derived from an EMBL/GenBank/DDBJ whole genome shotgun (WGS) entry which is preliminary data.</text>
</comment>
<keyword evidence="8 11" id="KW-1133">Transmembrane helix</keyword>
<keyword evidence="10 11" id="KW-0472">Membrane</keyword>
<proteinExistence type="predicted"/>
<dbReference type="CDD" id="cd00082">
    <property type="entry name" value="HisKA"/>
    <property type="match status" value="1"/>
</dbReference>
<dbReference type="SMART" id="SM00304">
    <property type="entry name" value="HAMP"/>
    <property type="match status" value="1"/>
</dbReference>
<organism evidence="14 15">
    <name type="scientific">Sphaerisporangium melleum</name>
    <dbReference type="NCBI Taxonomy" id="321316"/>
    <lineage>
        <taxon>Bacteria</taxon>
        <taxon>Bacillati</taxon>
        <taxon>Actinomycetota</taxon>
        <taxon>Actinomycetes</taxon>
        <taxon>Streptosporangiales</taxon>
        <taxon>Streptosporangiaceae</taxon>
        <taxon>Sphaerisporangium</taxon>
    </lineage>
</organism>
<keyword evidence="9" id="KW-0902">Two-component regulatory system</keyword>
<dbReference type="InterPro" id="IPR003661">
    <property type="entry name" value="HisK_dim/P_dom"/>
</dbReference>
<reference evidence="14" key="1">
    <citation type="journal article" date="2014" name="Int. J. Syst. Evol. Microbiol.">
        <title>Complete genome sequence of Corynebacterium casei LMG S-19264T (=DSM 44701T), isolated from a smear-ripened cheese.</title>
        <authorList>
            <consortium name="US DOE Joint Genome Institute (JGI-PGF)"/>
            <person name="Walter F."/>
            <person name="Albersmeier A."/>
            <person name="Kalinowski J."/>
            <person name="Ruckert C."/>
        </authorList>
    </citation>
    <scope>NUCLEOTIDE SEQUENCE</scope>
    <source>
        <strain evidence="14">JCM 13064</strain>
    </source>
</reference>
<dbReference type="SMART" id="SM00388">
    <property type="entry name" value="HisKA"/>
    <property type="match status" value="1"/>
</dbReference>
<evidence type="ECO:0000256" key="8">
    <source>
        <dbReference type="ARBA" id="ARBA00022989"/>
    </source>
</evidence>
<evidence type="ECO:0000256" key="5">
    <source>
        <dbReference type="ARBA" id="ARBA00022679"/>
    </source>
</evidence>
<feature type="transmembrane region" description="Helical" evidence="11">
    <location>
        <begin position="21"/>
        <end position="46"/>
    </location>
</feature>
<dbReference type="AlphaFoldDB" id="A0A917VC54"/>
<evidence type="ECO:0000313" key="14">
    <source>
        <dbReference type="EMBL" id="GGK63141.1"/>
    </source>
</evidence>
<evidence type="ECO:0000256" key="7">
    <source>
        <dbReference type="ARBA" id="ARBA00022777"/>
    </source>
</evidence>
<dbReference type="SUPFAM" id="SSF55874">
    <property type="entry name" value="ATPase domain of HSP90 chaperone/DNA topoisomerase II/histidine kinase"/>
    <property type="match status" value="1"/>
</dbReference>
<keyword evidence="6 11" id="KW-0812">Transmembrane</keyword>
<dbReference type="CDD" id="cd00075">
    <property type="entry name" value="HATPase"/>
    <property type="match status" value="1"/>
</dbReference>
<evidence type="ECO:0000256" key="9">
    <source>
        <dbReference type="ARBA" id="ARBA00023012"/>
    </source>
</evidence>
<dbReference type="InterPro" id="IPR003660">
    <property type="entry name" value="HAMP_dom"/>
</dbReference>
<dbReference type="PANTHER" id="PTHR45436">
    <property type="entry name" value="SENSOR HISTIDINE KINASE YKOH"/>
    <property type="match status" value="1"/>
</dbReference>
<dbReference type="GO" id="GO:0000155">
    <property type="term" value="F:phosphorelay sensor kinase activity"/>
    <property type="evidence" value="ECO:0007669"/>
    <property type="project" value="InterPro"/>
</dbReference>
<evidence type="ECO:0000256" key="11">
    <source>
        <dbReference type="SAM" id="Phobius"/>
    </source>
</evidence>
<evidence type="ECO:0000256" key="3">
    <source>
        <dbReference type="ARBA" id="ARBA00012438"/>
    </source>
</evidence>
<dbReference type="PROSITE" id="PS50885">
    <property type="entry name" value="HAMP"/>
    <property type="match status" value="1"/>
</dbReference>
<dbReference type="Gene3D" id="3.30.565.10">
    <property type="entry name" value="Histidine kinase-like ATPase, C-terminal domain"/>
    <property type="match status" value="1"/>
</dbReference>
<evidence type="ECO:0000259" key="12">
    <source>
        <dbReference type="PROSITE" id="PS50109"/>
    </source>
</evidence>
<feature type="domain" description="HAMP" evidence="13">
    <location>
        <begin position="93"/>
        <end position="146"/>
    </location>
</feature>
<keyword evidence="15" id="KW-1185">Reference proteome</keyword>
<dbReference type="Pfam" id="PF02518">
    <property type="entry name" value="HATPase_c"/>
    <property type="match status" value="1"/>
</dbReference>
<keyword evidence="4" id="KW-0597">Phosphoprotein</keyword>
<dbReference type="GO" id="GO:0005886">
    <property type="term" value="C:plasma membrane"/>
    <property type="evidence" value="ECO:0007669"/>
    <property type="project" value="UniProtKB-SubCell"/>
</dbReference>
<dbReference type="Gene3D" id="6.10.340.10">
    <property type="match status" value="1"/>
</dbReference>
<dbReference type="SMART" id="SM00387">
    <property type="entry name" value="HATPase_c"/>
    <property type="match status" value="1"/>
</dbReference>
<gene>
    <name evidence="14" type="ORF">GCM10007964_02840</name>
</gene>
<dbReference type="InterPro" id="IPR003594">
    <property type="entry name" value="HATPase_dom"/>
</dbReference>
<reference evidence="14" key="2">
    <citation type="submission" date="2020-09" db="EMBL/GenBank/DDBJ databases">
        <authorList>
            <person name="Sun Q."/>
            <person name="Ohkuma M."/>
        </authorList>
    </citation>
    <scope>NUCLEOTIDE SEQUENCE</scope>
    <source>
        <strain evidence="14">JCM 13064</strain>
    </source>
</reference>
<dbReference type="PRINTS" id="PR00344">
    <property type="entry name" value="BCTRLSENSOR"/>
</dbReference>
<evidence type="ECO:0000256" key="4">
    <source>
        <dbReference type="ARBA" id="ARBA00022553"/>
    </source>
</evidence>